<dbReference type="Proteomes" id="UP000501408">
    <property type="component" value="Chromosome 1"/>
</dbReference>
<evidence type="ECO:0000313" key="1">
    <source>
        <dbReference type="EMBL" id="QIR05240.1"/>
    </source>
</evidence>
<name>A0ABX6K4Y7_SALCS</name>
<accession>A0ABX6K4Y7</accession>
<keyword evidence="1" id="KW-0378">Hydrolase</keyword>
<dbReference type="GO" id="GO:0004519">
    <property type="term" value="F:endonuclease activity"/>
    <property type="evidence" value="ECO:0007669"/>
    <property type="project" value="UniProtKB-KW"/>
</dbReference>
<sequence>MGNRYGLSRTIPEGIKREVRQACGYGCVLCGAAIVEYEHVDPVFADAKEHSPDGIVLLCPQCHAKVTRDFVSKERVKEAKAQPISQKRNYAHEFFDLGSKQPSFVLGGASITNTPIPLEIHGYPVVKIEPSEEEGGPVRFSGTFFNSHGEISLQITDNEWRAYSGNWDFEAKGGELIVRDAPGSISLRLRASSDSGIVIEKINMRVGAYQIIGSTDDLLLKADDGSKIQCGGMIADNCRIGLSLG</sequence>
<protein>
    <submittedName>
        <fullName evidence="1">HNH endonuclease</fullName>
    </submittedName>
</protein>
<proteinExistence type="predicted"/>
<keyword evidence="2" id="KW-1185">Reference proteome</keyword>
<reference evidence="1 2" key="1">
    <citation type="submission" date="2020-03" db="EMBL/GenBank/DDBJ databases">
        <title>Genome mining reveals the biosynthetic pathways of PHA and ectoines of the halophilic strain Salinivibrio costicola M318 isolated from fermented shrimp paste.</title>
        <authorList>
            <person name="Doan T.V."/>
            <person name="Tran L.T."/>
            <person name="Trieu T.A."/>
            <person name="Nguyen Q.V."/>
            <person name="Quach T.N."/>
            <person name="Phi T.Q."/>
            <person name="Kumar S."/>
        </authorList>
    </citation>
    <scope>NUCLEOTIDE SEQUENCE [LARGE SCALE GENOMIC DNA]</scope>
    <source>
        <strain evidence="1 2">M318</strain>
    </source>
</reference>
<evidence type="ECO:0000313" key="2">
    <source>
        <dbReference type="Proteomes" id="UP000501408"/>
    </source>
</evidence>
<dbReference type="InterPro" id="IPR003615">
    <property type="entry name" value="HNH_nuc"/>
</dbReference>
<keyword evidence="1" id="KW-0540">Nuclease</keyword>
<keyword evidence="1" id="KW-0255">Endonuclease</keyword>
<gene>
    <name evidence="1" type="ORF">HBA18_01900</name>
</gene>
<organism evidence="1 2">
    <name type="scientific">Salinivibrio costicola</name>
    <name type="common">Vibrio costicola</name>
    <dbReference type="NCBI Taxonomy" id="51367"/>
    <lineage>
        <taxon>Bacteria</taxon>
        <taxon>Pseudomonadati</taxon>
        <taxon>Pseudomonadota</taxon>
        <taxon>Gammaproteobacteria</taxon>
        <taxon>Vibrionales</taxon>
        <taxon>Vibrionaceae</taxon>
        <taxon>Salinivibrio</taxon>
    </lineage>
</organism>
<dbReference type="CDD" id="cd00085">
    <property type="entry name" value="HNHc"/>
    <property type="match status" value="1"/>
</dbReference>
<dbReference type="RefSeq" id="WP_167313918.1">
    <property type="nucleotide sequence ID" value="NZ_CP050266.1"/>
</dbReference>
<dbReference type="EMBL" id="CP050266">
    <property type="protein sequence ID" value="QIR05240.1"/>
    <property type="molecule type" value="Genomic_DNA"/>
</dbReference>